<accession>A0A6J4VYA7</accession>
<reference evidence="2" key="1">
    <citation type="submission" date="2020-02" db="EMBL/GenBank/DDBJ databases">
        <authorList>
            <person name="Meier V. D."/>
        </authorList>
    </citation>
    <scope>NUCLEOTIDE SEQUENCE</scope>
    <source>
        <strain evidence="2">AVDCRST_MAG18</strain>
    </source>
</reference>
<protein>
    <submittedName>
        <fullName evidence="2">Na(+) H(+) antiporter subunit D</fullName>
    </submittedName>
</protein>
<dbReference type="EMBL" id="CADCWN010000406">
    <property type="protein sequence ID" value="CAA9590543.1"/>
    <property type="molecule type" value="Genomic_DNA"/>
</dbReference>
<feature type="compositionally biased region" description="Basic and acidic residues" evidence="1">
    <location>
        <begin position="167"/>
        <end position="182"/>
    </location>
</feature>
<gene>
    <name evidence="2" type="ORF">AVDCRST_MAG18-5047</name>
</gene>
<feature type="compositionally biased region" description="Gly residues" evidence="1">
    <location>
        <begin position="282"/>
        <end position="291"/>
    </location>
</feature>
<feature type="region of interest" description="Disordered" evidence="1">
    <location>
        <begin position="147"/>
        <end position="379"/>
    </location>
</feature>
<feature type="non-terminal residue" evidence="2">
    <location>
        <position position="1"/>
    </location>
</feature>
<sequence>ADPPARARLGRGRAVRPPRRAAARGRLARGRRDGERLRRDPPPGAAGRARGSAGDGRRGLAGGGRDRAAGRRTRRPLRDGVERGAAGGAPPRGARRGPRTGAARARPLPGDRADRPLPDRRRLQLLRLLRDLDDRLVRPRHLWPAPARAPRRADLHRRQPPGLGPLPRRDRLPLPPDRDARHARDRRRHWAGRAEFDHPDGGRHLRRLQRESRPLPLPLLAPAGLPRQLAGGGGDPQRGGRQHRQLRAAALRGGDPAAGTRVQRRDRDPARRDQHPLRRLPGGLGADGGRVAGLLCHRPGGLHPGRAGDRRRGRLRGGDPLRPDQPDQQGAPLPGDRAARPGRRRGLRGRGVQRRRTPPGGRLLRQGGPLPRRGRGGER</sequence>
<evidence type="ECO:0000256" key="1">
    <source>
        <dbReference type="SAM" id="MobiDB-lite"/>
    </source>
</evidence>
<name>A0A6J4VYA7_9BACT</name>
<feature type="compositionally biased region" description="Low complexity" evidence="1">
    <location>
        <begin position="218"/>
        <end position="229"/>
    </location>
</feature>
<feature type="region of interest" description="Disordered" evidence="1">
    <location>
        <begin position="1"/>
        <end position="117"/>
    </location>
</feature>
<feature type="compositionally biased region" description="Basic residues" evidence="1">
    <location>
        <begin position="8"/>
        <end position="29"/>
    </location>
</feature>
<dbReference type="AlphaFoldDB" id="A0A6J4VYA7"/>
<feature type="compositionally biased region" description="Low complexity" evidence="1">
    <location>
        <begin position="99"/>
        <end position="108"/>
    </location>
</feature>
<feature type="non-terminal residue" evidence="2">
    <location>
        <position position="379"/>
    </location>
</feature>
<feature type="compositionally biased region" description="Basic and acidic residues" evidence="1">
    <location>
        <begin position="30"/>
        <end position="41"/>
    </location>
</feature>
<feature type="compositionally biased region" description="Basic and acidic residues" evidence="1">
    <location>
        <begin position="192"/>
        <end position="213"/>
    </location>
</feature>
<feature type="compositionally biased region" description="Basic and acidic residues" evidence="1">
    <location>
        <begin position="263"/>
        <end position="276"/>
    </location>
</feature>
<proteinExistence type="predicted"/>
<evidence type="ECO:0000313" key="2">
    <source>
        <dbReference type="EMBL" id="CAA9590543.1"/>
    </source>
</evidence>
<feature type="compositionally biased region" description="Basic and acidic residues" evidence="1">
    <location>
        <begin position="306"/>
        <end position="325"/>
    </location>
</feature>
<feature type="compositionally biased region" description="Basic residues" evidence="1">
    <location>
        <begin position="340"/>
        <end position="357"/>
    </location>
</feature>
<organism evidence="2">
    <name type="scientific">uncultured Thermomicrobiales bacterium</name>
    <dbReference type="NCBI Taxonomy" id="1645740"/>
    <lineage>
        <taxon>Bacteria</taxon>
        <taxon>Pseudomonadati</taxon>
        <taxon>Thermomicrobiota</taxon>
        <taxon>Thermomicrobia</taxon>
        <taxon>Thermomicrobiales</taxon>
        <taxon>environmental samples</taxon>
    </lineage>
</organism>
<feature type="compositionally biased region" description="Low complexity" evidence="1">
    <location>
        <begin position="358"/>
        <end position="371"/>
    </location>
</feature>